<evidence type="ECO:0000256" key="1">
    <source>
        <dbReference type="SAM" id="MobiDB-lite"/>
    </source>
</evidence>
<accession>A0AAJ1TTK6</accession>
<organism evidence="2 3">
    <name type="scientific">Methylobacterium brachiatum</name>
    <dbReference type="NCBI Taxonomy" id="269660"/>
    <lineage>
        <taxon>Bacteria</taxon>
        <taxon>Pseudomonadati</taxon>
        <taxon>Pseudomonadota</taxon>
        <taxon>Alphaproteobacteria</taxon>
        <taxon>Hyphomicrobiales</taxon>
        <taxon>Methylobacteriaceae</taxon>
        <taxon>Methylobacterium</taxon>
    </lineage>
</organism>
<reference evidence="2" key="1">
    <citation type="submission" date="2023-07" db="EMBL/GenBank/DDBJ databases">
        <title>Genomic Encyclopedia of Type Strains, Phase IV (KMG-IV): sequencing the most valuable type-strain genomes for metagenomic binning, comparative biology and taxonomic classification.</title>
        <authorList>
            <person name="Goeker M."/>
        </authorList>
    </citation>
    <scope>NUCLEOTIDE SEQUENCE</scope>
    <source>
        <strain evidence="2">DSM 19569</strain>
    </source>
</reference>
<sequence>MTESREPRTVPEPPPAPIDRVSEAGLSDIASRPSTKPLPTGEDEPEVGLSQKGSDEDAIIRRETEI</sequence>
<comment type="caution">
    <text evidence="2">The sequence shown here is derived from an EMBL/GenBank/DDBJ whole genome shotgun (WGS) entry which is preliminary data.</text>
</comment>
<feature type="region of interest" description="Disordered" evidence="1">
    <location>
        <begin position="1"/>
        <end position="66"/>
    </location>
</feature>
<evidence type="ECO:0000313" key="3">
    <source>
        <dbReference type="Proteomes" id="UP001223420"/>
    </source>
</evidence>
<evidence type="ECO:0000313" key="2">
    <source>
        <dbReference type="EMBL" id="MDQ0543107.1"/>
    </source>
</evidence>
<gene>
    <name evidence="2" type="ORF">QO001_002033</name>
</gene>
<dbReference type="EMBL" id="JAUSWL010000003">
    <property type="protein sequence ID" value="MDQ0543107.1"/>
    <property type="molecule type" value="Genomic_DNA"/>
</dbReference>
<dbReference type="AlphaFoldDB" id="A0AAJ1TTK6"/>
<feature type="compositionally biased region" description="Basic and acidic residues" evidence="1">
    <location>
        <begin position="53"/>
        <end position="66"/>
    </location>
</feature>
<name>A0AAJ1TTK6_9HYPH</name>
<protein>
    <submittedName>
        <fullName evidence="2">Uncharacterized protein</fullName>
    </submittedName>
</protein>
<proteinExistence type="predicted"/>
<dbReference type="RefSeq" id="WP_122159647.1">
    <property type="nucleotide sequence ID" value="NZ_JAJALK010000004.1"/>
</dbReference>
<dbReference type="Proteomes" id="UP001223420">
    <property type="component" value="Unassembled WGS sequence"/>
</dbReference>